<sequence>MIAGANSWWRDPQVKLLLLTGGQGSLGVSWCTR</sequence>
<reference evidence="1" key="1">
    <citation type="submission" date="2018-11" db="EMBL/GenBank/DDBJ databases">
        <authorList>
            <consortium name="Genoscope - CEA"/>
            <person name="William W."/>
        </authorList>
    </citation>
    <scope>NUCLEOTIDE SEQUENCE</scope>
</reference>
<dbReference type="AlphaFoldDB" id="A0A3P6D689"/>
<name>A0A3P6D689_BRAOL</name>
<organism evidence="1">
    <name type="scientific">Brassica oleracea</name>
    <name type="common">Wild cabbage</name>
    <dbReference type="NCBI Taxonomy" id="3712"/>
    <lineage>
        <taxon>Eukaryota</taxon>
        <taxon>Viridiplantae</taxon>
        <taxon>Streptophyta</taxon>
        <taxon>Embryophyta</taxon>
        <taxon>Tracheophyta</taxon>
        <taxon>Spermatophyta</taxon>
        <taxon>Magnoliopsida</taxon>
        <taxon>eudicotyledons</taxon>
        <taxon>Gunneridae</taxon>
        <taxon>Pentapetalae</taxon>
        <taxon>rosids</taxon>
        <taxon>malvids</taxon>
        <taxon>Brassicales</taxon>
        <taxon>Brassicaceae</taxon>
        <taxon>Brassiceae</taxon>
        <taxon>Brassica</taxon>
    </lineage>
</organism>
<gene>
    <name evidence="1" type="ORF">BOLC2T05962H</name>
</gene>
<proteinExistence type="predicted"/>
<dbReference type="EMBL" id="LR031874">
    <property type="protein sequence ID" value="VDD17915.1"/>
    <property type="molecule type" value="Genomic_DNA"/>
</dbReference>
<protein>
    <submittedName>
        <fullName evidence="1">Uncharacterized protein</fullName>
    </submittedName>
</protein>
<evidence type="ECO:0000313" key="1">
    <source>
        <dbReference type="EMBL" id="VDD17915.1"/>
    </source>
</evidence>
<accession>A0A3P6D689</accession>